<dbReference type="KEGG" id="jre:109019138"/>
<evidence type="ECO:0000313" key="3">
    <source>
        <dbReference type="Proteomes" id="UP000235220"/>
    </source>
</evidence>
<dbReference type="InParanoid" id="A0A6P9E6D8"/>
<keyword evidence="1" id="KW-0472">Membrane</keyword>
<feature type="transmembrane region" description="Helical" evidence="1">
    <location>
        <begin position="362"/>
        <end position="381"/>
    </location>
</feature>
<reference evidence="4" key="1">
    <citation type="submission" date="2025-08" db="UniProtKB">
        <authorList>
            <consortium name="RefSeq"/>
        </authorList>
    </citation>
    <scope>IDENTIFICATION</scope>
    <source>
        <tissue evidence="4">Leaves</tissue>
    </source>
</reference>
<organism evidence="3 4">
    <name type="scientific">Juglans regia</name>
    <name type="common">English walnut</name>
    <dbReference type="NCBI Taxonomy" id="51240"/>
    <lineage>
        <taxon>Eukaryota</taxon>
        <taxon>Viridiplantae</taxon>
        <taxon>Streptophyta</taxon>
        <taxon>Embryophyta</taxon>
        <taxon>Tracheophyta</taxon>
        <taxon>Spermatophyta</taxon>
        <taxon>Magnoliopsida</taxon>
        <taxon>eudicotyledons</taxon>
        <taxon>Gunneridae</taxon>
        <taxon>Pentapetalae</taxon>
        <taxon>rosids</taxon>
        <taxon>fabids</taxon>
        <taxon>Fagales</taxon>
        <taxon>Juglandaceae</taxon>
        <taxon>Juglans</taxon>
    </lineage>
</organism>
<keyword evidence="1" id="KW-1133">Transmembrane helix</keyword>
<protein>
    <submittedName>
        <fullName evidence="4">Ankyrin repeat-containing protein ITN1-like</fullName>
    </submittedName>
</protein>
<dbReference type="GeneID" id="109019138"/>
<evidence type="ECO:0000256" key="1">
    <source>
        <dbReference type="SAM" id="Phobius"/>
    </source>
</evidence>
<dbReference type="GO" id="GO:0016020">
    <property type="term" value="C:membrane"/>
    <property type="evidence" value="ECO:0000318"/>
    <property type="project" value="GO_Central"/>
</dbReference>
<feature type="transmembrane region" description="Helical" evidence="1">
    <location>
        <begin position="332"/>
        <end position="356"/>
    </location>
</feature>
<accession>A0A6P9E6D8</accession>
<evidence type="ECO:0000313" key="4">
    <source>
        <dbReference type="RefSeq" id="XP_035543054.1"/>
    </source>
</evidence>
<feature type="transmembrane region" description="Helical" evidence="1">
    <location>
        <begin position="292"/>
        <end position="320"/>
    </location>
</feature>
<dbReference type="SUPFAM" id="SSF48403">
    <property type="entry name" value="Ankyrin repeat"/>
    <property type="match status" value="1"/>
</dbReference>
<keyword evidence="3" id="KW-1185">Reference proteome</keyword>
<dbReference type="AlphaFoldDB" id="A0A6P9E6D8"/>
<dbReference type="InterPro" id="IPR002110">
    <property type="entry name" value="Ankyrin_rpt"/>
</dbReference>
<dbReference type="InterPro" id="IPR026961">
    <property type="entry name" value="PGG_dom"/>
</dbReference>
<dbReference type="InterPro" id="IPR036770">
    <property type="entry name" value="Ankyrin_rpt-contain_sf"/>
</dbReference>
<dbReference type="Proteomes" id="UP000235220">
    <property type="component" value="Unplaced"/>
</dbReference>
<dbReference type="Pfam" id="PF13962">
    <property type="entry name" value="PGG"/>
    <property type="match status" value="1"/>
</dbReference>
<evidence type="ECO:0000259" key="2">
    <source>
        <dbReference type="Pfam" id="PF13962"/>
    </source>
</evidence>
<proteinExistence type="predicted"/>
<keyword evidence="1" id="KW-0812">Transmembrane</keyword>
<gene>
    <name evidence="4" type="primary">LOC109019138</name>
</gene>
<dbReference type="OrthoDB" id="1652385at2759"/>
<dbReference type="Gene3D" id="1.25.40.20">
    <property type="entry name" value="Ankyrin repeat-containing domain"/>
    <property type="match status" value="1"/>
</dbReference>
<dbReference type="PANTHER" id="PTHR24177">
    <property type="entry name" value="CASKIN"/>
    <property type="match status" value="1"/>
</dbReference>
<dbReference type="Pfam" id="PF12796">
    <property type="entry name" value="Ank_2"/>
    <property type="match status" value="1"/>
</dbReference>
<dbReference type="PANTHER" id="PTHR24177:SF329">
    <property type="entry name" value="ANKYRIN REPEAT PROTEIN"/>
    <property type="match status" value="1"/>
</dbReference>
<dbReference type="RefSeq" id="XP_035543054.1">
    <property type="nucleotide sequence ID" value="XM_035687161.1"/>
</dbReference>
<name>A0A6P9E6D8_JUGRE</name>
<feature type="domain" description="PGG" evidence="2">
    <location>
        <begin position="243"/>
        <end position="355"/>
    </location>
</feature>
<dbReference type="SMART" id="SM00248">
    <property type="entry name" value="ANK"/>
    <property type="match status" value="4"/>
</dbReference>
<sequence>MAGPERDDYAALLKAVSMGDWNRTREFLELHPHALTARMTTFLGGTVLHAAIDAEQENIVEELVNMISEQDLETIKDGFGNTALHQTALNSGNYRVAECLIRKNVSFTSIRNDNNELPVALAMGWGQKELARYLYSSTPLEELEAEEGCNGASLLNYSIDTRDLDMALEFMKRCPSLAFALDGQDVSPFEKLAVATEAFESGNYEMEVERICPLSCKERLNKDGLTPKQLFTVNHQKLKEKGEKWMKGTTTSSTVVGALVITITFVAAFTIPGGNNQNTGLPILMDNKLFKIFMVTNTMSLFSSSTSVLTFLGILTARYAEEDFLKSLPKRMIIGLFTLFFSITTMMIAFSAALLLILHGQIWFVAPIIGLAGVPIILFALMQSRLLVDMVVSTYGSCIFNRKIKALL</sequence>
<feature type="transmembrane region" description="Helical" evidence="1">
    <location>
        <begin position="254"/>
        <end position="272"/>
    </location>
</feature>